<dbReference type="InterPro" id="IPR035484">
    <property type="entry name" value="SIS_PGI/PMI_1"/>
</dbReference>
<gene>
    <name evidence="7" type="ORF">CEN89_696</name>
</gene>
<dbReference type="PROSITE" id="PS51464">
    <property type="entry name" value="SIS"/>
    <property type="match status" value="1"/>
</dbReference>
<dbReference type="CDD" id="cd05017">
    <property type="entry name" value="SIS_PGI_PMI_1"/>
    <property type="match status" value="1"/>
</dbReference>
<evidence type="ECO:0000256" key="4">
    <source>
        <dbReference type="ARBA" id="ARBA00016090"/>
    </source>
</evidence>
<evidence type="ECO:0000313" key="7">
    <source>
        <dbReference type="EMBL" id="TSC92440.1"/>
    </source>
</evidence>
<dbReference type="GO" id="GO:0097367">
    <property type="term" value="F:carbohydrate derivative binding"/>
    <property type="evidence" value="ECO:0007669"/>
    <property type="project" value="InterPro"/>
</dbReference>
<dbReference type="InterPro" id="IPR019490">
    <property type="entry name" value="Glu6P/Mann6P_isomerase_C"/>
</dbReference>
<comment type="caution">
    <text evidence="7">The sequence shown here is derived from an EMBL/GenBank/DDBJ whole genome shotgun (WGS) entry which is preliminary data.</text>
</comment>
<dbReference type="Pfam" id="PF01380">
    <property type="entry name" value="SIS"/>
    <property type="match status" value="1"/>
</dbReference>
<dbReference type="GO" id="GO:0004360">
    <property type="term" value="F:glutamine-fructose-6-phosphate transaminase (isomerizing) activity"/>
    <property type="evidence" value="ECO:0007669"/>
    <property type="project" value="UniProtKB-EC"/>
</dbReference>
<dbReference type="Gene3D" id="3.40.50.10490">
    <property type="entry name" value="Glucose-6-phosphate isomerase like protein, domain 1"/>
    <property type="match status" value="2"/>
</dbReference>
<evidence type="ECO:0000256" key="2">
    <source>
        <dbReference type="ARBA" id="ARBA00010523"/>
    </source>
</evidence>
<organism evidence="7 8">
    <name type="scientific">Candidatus Berkelbacteria bacterium Licking1014_7</name>
    <dbReference type="NCBI Taxonomy" id="2017147"/>
    <lineage>
        <taxon>Bacteria</taxon>
        <taxon>Candidatus Berkelbacteria</taxon>
    </lineage>
</organism>
<dbReference type="PANTHER" id="PTHR10937">
    <property type="entry name" value="GLUCOSAMINE--FRUCTOSE-6-PHOSPHATE AMINOTRANSFERASE, ISOMERIZING"/>
    <property type="match status" value="1"/>
</dbReference>
<dbReference type="Pfam" id="PF10432">
    <property type="entry name" value="bact-PGI_C"/>
    <property type="match status" value="1"/>
</dbReference>
<accession>A0A554LHW2</accession>
<dbReference type="EMBL" id="VMGK01000027">
    <property type="protein sequence ID" value="TSC92440.1"/>
    <property type="molecule type" value="Genomic_DNA"/>
</dbReference>
<comment type="catalytic activity">
    <reaction evidence="1">
        <text>D-fructose 6-phosphate + L-glutamine = D-glucosamine 6-phosphate + L-glutamate</text>
        <dbReference type="Rhea" id="RHEA:13237"/>
        <dbReference type="ChEBI" id="CHEBI:29985"/>
        <dbReference type="ChEBI" id="CHEBI:58359"/>
        <dbReference type="ChEBI" id="CHEBI:58725"/>
        <dbReference type="ChEBI" id="CHEBI:61527"/>
        <dbReference type="EC" id="2.6.1.16"/>
    </reaction>
</comment>
<dbReference type="CDD" id="cd05637">
    <property type="entry name" value="SIS_PGI_PMI_2"/>
    <property type="match status" value="1"/>
</dbReference>
<evidence type="ECO:0000259" key="6">
    <source>
        <dbReference type="PROSITE" id="PS51464"/>
    </source>
</evidence>
<dbReference type="AlphaFoldDB" id="A0A554LHW2"/>
<dbReference type="PANTHER" id="PTHR10937:SF0">
    <property type="entry name" value="GLUTAMINE--FRUCTOSE-6-PHOSPHATE TRANSAMINASE (ISOMERIZING)"/>
    <property type="match status" value="1"/>
</dbReference>
<name>A0A554LHW2_9BACT</name>
<dbReference type="GO" id="GO:0005975">
    <property type="term" value="P:carbohydrate metabolic process"/>
    <property type="evidence" value="ECO:0007669"/>
    <property type="project" value="InterPro"/>
</dbReference>
<evidence type="ECO:0000256" key="1">
    <source>
        <dbReference type="ARBA" id="ARBA00001031"/>
    </source>
</evidence>
<dbReference type="Proteomes" id="UP000315689">
    <property type="component" value="Unassembled WGS sequence"/>
</dbReference>
<evidence type="ECO:0000256" key="3">
    <source>
        <dbReference type="ARBA" id="ARBA00012916"/>
    </source>
</evidence>
<comment type="similarity">
    <text evidence="2">Belongs to the PGI/PMI family.</text>
</comment>
<keyword evidence="5 7" id="KW-0413">Isomerase</keyword>
<evidence type="ECO:0000256" key="5">
    <source>
        <dbReference type="ARBA" id="ARBA00023235"/>
    </source>
</evidence>
<dbReference type="InterPro" id="IPR001347">
    <property type="entry name" value="SIS_dom"/>
</dbReference>
<dbReference type="InterPro" id="IPR046348">
    <property type="entry name" value="SIS_dom_sf"/>
</dbReference>
<reference evidence="7 8" key="1">
    <citation type="submission" date="2017-07" db="EMBL/GenBank/DDBJ databases">
        <title>Mechanisms for carbon and nitrogen cycling indicate functional differentiation within the Candidate Phyla Radiation.</title>
        <authorList>
            <person name="Danczak R.E."/>
            <person name="Johnston M.D."/>
            <person name="Kenah C."/>
            <person name="Slattery M."/>
            <person name="Wrighton K.C."/>
            <person name="Wilkins M.J."/>
        </authorList>
    </citation>
    <scope>NUCLEOTIDE SEQUENCE [LARGE SCALE GENOMIC DNA]</scope>
    <source>
        <strain evidence="7">Licking1014_7</strain>
    </source>
</reference>
<evidence type="ECO:0000313" key="8">
    <source>
        <dbReference type="Proteomes" id="UP000315689"/>
    </source>
</evidence>
<dbReference type="GO" id="GO:0004347">
    <property type="term" value="F:glucose-6-phosphate isomerase activity"/>
    <property type="evidence" value="ECO:0007669"/>
    <property type="project" value="InterPro"/>
</dbReference>
<dbReference type="NCBIfam" id="NF006423">
    <property type="entry name" value="PRK08674.1-2"/>
    <property type="match status" value="1"/>
</dbReference>
<dbReference type="SUPFAM" id="SSF53697">
    <property type="entry name" value="SIS domain"/>
    <property type="match status" value="1"/>
</dbReference>
<dbReference type="NCBIfam" id="NF006426">
    <property type="entry name" value="PRK08674.1-6"/>
    <property type="match status" value="1"/>
</dbReference>
<dbReference type="EC" id="2.6.1.16" evidence="3"/>
<sequence>MEILDRPQDYKKLDPTQIIQNILELPDQMGIVWQEMKKFVLPSHYIQCKKIVMTGMGGSSMGAALVKTLTDPTTKMPIEVVREYNLPNYVDEKTLVIGISYSGNTEETVSAVSDALKRGGKIIGISSGGKMETLSRKHHFPFYKINYGSQPRAALGYSYTALLAIMSKLGNIEITDEMIKKTVSQMKLAMKKISPENETAQNPAKQMARQILGKIPVIIGAQTMSEVARRYKGQFNENSKSTAYFEALPEMNHGALAGTVFPEKVSEKIFVIFLSSKFNHPQNKKRIDITGQIFEKRRIPYEIIEPSPAANPMAEQMLSIHFGDFVSYYLALLHNTDPEEIEIVDFLKESLKR</sequence>
<dbReference type="NCBIfam" id="TIGR02128">
    <property type="entry name" value="G6PI_arch"/>
    <property type="match status" value="1"/>
</dbReference>
<dbReference type="GO" id="GO:0006487">
    <property type="term" value="P:protein N-linked glycosylation"/>
    <property type="evidence" value="ECO:0007669"/>
    <property type="project" value="TreeGrafter"/>
</dbReference>
<protein>
    <recommendedName>
        <fullName evidence="4">Glutamine--fructose-6-phosphate aminotransferase [isomerizing]</fullName>
        <ecNumber evidence="3">2.6.1.16</ecNumber>
    </recommendedName>
</protein>
<proteinExistence type="inferred from homology"/>
<dbReference type="GO" id="GO:0006002">
    <property type="term" value="P:fructose 6-phosphate metabolic process"/>
    <property type="evidence" value="ECO:0007669"/>
    <property type="project" value="TreeGrafter"/>
</dbReference>
<dbReference type="GO" id="GO:0004476">
    <property type="term" value="F:mannose-6-phosphate isomerase activity"/>
    <property type="evidence" value="ECO:0007669"/>
    <property type="project" value="InterPro"/>
</dbReference>
<feature type="domain" description="SIS" evidence="6">
    <location>
        <begin position="41"/>
        <end position="171"/>
    </location>
</feature>
<dbReference type="GO" id="GO:0006047">
    <property type="term" value="P:UDP-N-acetylglucosamine metabolic process"/>
    <property type="evidence" value="ECO:0007669"/>
    <property type="project" value="TreeGrafter"/>
</dbReference>